<dbReference type="EMBL" id="MLYV02001285">
    <property type="protein sequence ID" value="PSR71413.1"/>
    <property type="molecule type" value="Genomic_DNA"/>
</dbReference>
<comment type="caution">
    <text evidence="2">The sequence shown here is derived from an EMBL/GenBank/DDBJ whole genome shotgun (WGS) entry which is preliminary data.</text>
</comment>
<feature type="compositionally biased region" description="Polar residues" evidence="1">
    <location>
        <begin position="203"/>
        <end position="216"/>
    </location>
</feature>
<protein>
    <submittedName>
        <fullName evidence="2">Uncharacterized protein</fullName>
    </submittedName>
</protein>
<dbReference type="AlphaFoldDB" id="A0A2R6NGD8"/>
<evidence type="ECO:0000313" key="3">
    <source>
        <dbReference type="Proteomes" id="UP000186601"/>
    </source>
</evidence>
<keyword evidence="3" id="KW-1185">Reference proteome</keyword>
<name>A0A2R6NGD8_9APHY</name>
<evidence type="ECO:0000256" key="1">
    <source>
        <dbReference type="SAM" id="MobiDB-lite"/>
    </source>
</evidence>
<dbReference type="OrthoDB" id="3071736at2759"/>
<reference evidence="2 3" key="1">
    <citation type="submission" date="2018-02" db="EMBL/GenBank/DDBJ databases">
        <title>Genome sequence of the basidiomycete white-rot fungus Phlebia centrifuga.</title>
        <authorList>
            <person name="Granchi Z."/>
            <person name="Peng M."/>
            <person name="de Vries R.P."/>
            <person name="Hilden K."/>
            <person name="Makela M.R."/>
            <person name="Grigoriev I."/>
            <person name="Riley R."/>
        </authorList>
    </citation>
    <scope>NUCLEOTIDE SEQUENCE [LARGE SCALE GENOMIC DNA]</scope>
    <source>
        <strain evidence="2 3">FBCC195</strain>
    </source>
</reference>
<organism evidence="2 3">
    <name type="scientific">Hermanssonia centrifuga</name>
    <dbReference type="NCBI Taxonomy" id="98765"/>
    <lineage>
        <taxon>Eukaryota</taxon>
        <taxon>Fungi</taxon>
        <taxon>Dikarya</taxon>
        <taxon>Basidiomycota</taxon>
        <taxon>Agaricomycotina</taxon>
        <taxon>Agaricomycetes</taxon>
        <taxon>Polyporales</taxon>
        <taxon>Meruliaceae</taxon>
        <taxon>Hermanssonia</taxon>
    </lineage>
</organism>
<evidence type="ECO:0000313" key="2">
    <source>
        <dbReference type="EMBL" id="PSR71413.1"/>
    </source>
</evidence>
<dbReference type="STRING" id="98765.A0A2R6NGD8"/>
<accession>A0A2R6NGD8</accession>
<sequence>MSTTRSIHTHATFPSISSTLSLLEERKTEVEKRSGVLVTELDPQEAAVESNRTSSSESTIIAHAARRSNREALHVLSVSNGSATFPKRNIRPTLNLSTSSPQLRELAELANVPPSPITACSPMPQQSSFVSLATSISSPLASSSMLLSNNASRWSVDSTGEKERRPTVATPPATGDSPSSSAKPRKRDRLISFISRGRAGSLGKQQNSAPSTTPNSPRGEYDMLSPYESQFGRVSSSSQASLPIGSRRPSRTYSITPIASSSSSSSTLPTPADSQSDFIADPFCPASPTFAPVSYLPDFESPTEATFDMGSYSPPAPTHPLPSPGVPTSSFFLPVRERQPSFPFLSAMSRKKAQRRKKILVISSISTAVDPAPESDGRLQIEALRREREQKKRVEGVLRWSEGFGPVKRVENRPDGSLHVHWKDWETADLVSTFLTCFED</sequence>
<feature type="compositionally biased region" description="Polar residues" evidence="1">
    <location>
        <begin position="267"/>
        <end position="277"/>
    </location>
</feature>
<feature type="region of interest" description="Disordered" evidence="1">
    <location>
        <begin position="154"/>
        <end position="279"/>
    </location>
</feature>
<gene>
    <name evidence="2" type="ORF">PHLCEN_2v12680</name>
</gene>
<proteinExistence type="predicted"/>
<feature type="compositionally biased region" description="Polar residues" evidence="1">
    <location>
        <begin position="232"/>
        <end position="241"/>
    </location>
</feature>
<dbReference type="Proteomes" id="UP000186601">
    <property type="component" value="Unassembled WGS sequence"/>
</dbReference>